<dbReference type="PANTHER" id="PTHR21522">
    <property type="entry name" value="PROTON CHANNEL OTOP"/>
    <property type="match status" value="1"/>
</dbReference>
<feature type="compositionally biased region" description="Low complexity" evidence="11">
    <location>
        <begin position="421"/>
        <end position="443"/>
    </location>
</feature>
<feature type="region of interest" description="Disordered" evidence="11">
    <location>
        <begin position="490"/>
        <end position="543"/>
    </location>
</feature>
<feature type="transmembrane region" description="Helical" evidence="12">
    <location>
        <begin position="818"/>
        <end position="838"/>
    </location>
</feature>
<evidence type="ECO:0000256" key="3">
    <source>
        <dbReference type="ARBA" id="ARBA00022448"/>
    </source>
</evidence>
<dbReference type="Proteomes" id="UP000694843">
    <property type="component" value="Unplaced"/>
</dbReference>
<keyword evidence="8" id="KW-0406">Ion transport</keyword>
<feature type="region of interest" description="Disordered" evidence="11">
    <location>
        <begin position="697"/>
        <end position="760"/>
    </location>
</feature>
<accession>A0A8B7NZQ2</accession>
<feature type="compositionally biased region" description="Acidic residues" evidence="11">
    <location>
        <begin position="720"/>
        <end position="729"/>
    </location>
</feature>
<sequence length="1301" mass="146417">MDELHFHNKPDQTLKGTRFVKRQMIPIVQEAEATSDEIGFPPESFLWKTNLKDTKDFDGHFDSKLFMQTHGHLLPAGDHSAELQKNLRNRRRRIETMSTVDSRVDRGFSSNDEINQRTELHSPYDELTYEETLFEVHDDRIHAKSASSQDDDENALNSMNRSMVSTMNRRKRQKINDVERLGDNFQHAKGSGEEAVAIEQYEHKKEVATHRRNPSTVDGKNRSVDIKRKFEGTVKGARQPQMIPKDLLEQYIEERIKAVEMQIRDEILRDKQSDKRKHHPKGTGGKSLLDKVPEAYSIELEQADESSRDSLLKEIAAVLVSKGYVANIENGIRKDESTELKSRTFGAFERIRSSALENHDIHLPKRRQRQKAVLSPASTYKSHVASSRQPTSLGSEGSSRRRNSGHRSSGIQQQPRRKLRSSCSRSSLTSLIRTPGSSSSSDDCTTRRNKVRRSVSSSKRTSIGSSSHLSLEMNNENDLYDNITFNRKHSSIKPDSARKESDHQKLNEKKYRDRDQKKLKNSSSENSETREIKTLPGDESRLNSSMQLTQKDALENCLASTASQTAPVSGDKENDSSKTEGDEDCTRPAPPPRRKNRTSAALPQPGMSPQAMTSPAPNEGAVLGETQASQKVVRENLVTSRGLTTAYPDHPERDSLDGNLPGSSHGTGNPPPPPAPPQPGPASREAAKLAELNGQSLGLGAGAAKGGKHKKPKKMKGDADDGAGGEDEMRDNLSPLDKKGHASRKLREYPTNSHALTMRDRDYDGPGGYRSWKEPYMYLWTVMSGMYGKLVVLLMFAFCLTEVLENDVAPLTFQGIFLIYLYVGSIFAIICIYTSVIMENCPSMSASKENLTKQGDPEVGSINSFGTLKRAHISRSKTSRTSFYLRIGALVFGLVTLIFNGLEIAMHSTMRDDCAQDVMFAHPIMQALFTFLQMHFLFVNSEVVVEKFGQIARFAFMHLVATNLAIWVRMVVWESANDWIRLNYGSSDLYDMPWHAQKVLHLHTCYHNNTLGRLWTGSQQQFFPFLIEYSLIAAAVTYIMWRNVGKEHIKSFSNLSKAILEETLHEKRGRKGHWKVDCRSASKGLFLGLLVLVGGIVILIIFFVMKDHDGFDEKMFWMVNGSQIIILSLSILSCLIGFWQIPKLAVSSTKPLELDRLLLSCTIVGVYIFAIFGMIVGGLYIDEQKLMTIFCSCCLLVIQVSLQGMLVAEASRRTCSTRLQQLVKPGRQVITFLLFSNITLWILDSFITHSTLSQQFQIGFYGTLAWGIISRISLPLMILFRFHSAVILVEIWKNTYRTKAE</sequence>
<feature type="transmembrane region" description="Helical" evidence="12">
    <location>
        <begin position="951"/>
        <end position="972"/>
    </location>
</feature>
<dbReference type="GO" id="GO:0015252">
    <property type="term" value="F:proton channel activity"/>
    <property type="evidence" value="ECO:0007669"/>
    <property type="project" value="InterPro"/>
</dbReference>
<reference evidence="14" key="1">
    <citation type="submission" date="2025-08" db="UniProtKB">
        <authorList>
            <consortium name="RefSeq"/>
        </authorList>
    </citation>
    <scope>IDENTIFICATION</scope>
    <source>
        <tissue evidence="14">Whole organism</tissue>
    </source>
</reference>
<feature type="compositionally biased region" description="Pro residues" evidence="11">
    <location>
        <begin position="669"/>
        <end position="680"/>
    </location>
</feature>
<dbReference type="RefSeq" id="XP_018019185.1">
    <property type="nucleotide sequence ID" value="XM_018163696.2"/>
</dbReference>
<gene>
    <name evidence="14" type="primary">LOC108675669</name>
</gene>
<feature type="transmembrane region" description="Helical" evidence="12">
    <location>
        <begin position="1187"/>
        <end position="1208"/>
    </location>
</feature>
<evidence type="ECO:0000313" key="14">
    <source>
        <dbReference type="RefSeq" id="XP_018019185.1"/>
    </source>
</evidence>
<keyword evidence="4" id="KW-1003">Cell membrane</keyword>
<feature type="transmembrane region" description="Helical" evidence="12">
    <location>
        <begin position="1157"/>
        <end position="1181"/>
    </location>
</feature>
<keyword evidence="10" id="KW-0407">Ion channel</keyword>
<evidence type="ECO:0000313" key="13">
    <source>
        <dbReference type="Proteomes" id="UP000694843"/>
    </source>
</evidence>
<feature type="transmembrane region" description="Helical" evidence="12">
    <location>
        <begin position="1124"/>
        <end position="1145"/>
    </location>
</feature>
<keyword evidence="3" id="KW-0813">Transport</keyword>
<keyword evidence="13" id="KW-1185">Reference proteome</keyword>
<keyword evidence="9 12" id="KW-0472">Membrane</keyword>
<dbReference type="GO" id="GO:0005886">
    <property type="term" value="C:plasma membrane"/>
    <property type="evidence" value="ECO:0007669"/>
    <property type="project" value="UniProtKB-SubCell"/>
</dbReference>
<feature type="compositionally biased region" description="Basic and acidic residues" evidence="11">
    <location>
        <begin position="495"/>
        <end position="518"/>
    </location>
</feature>
<keyword evidence="6" id="KW-0375">Hydrogen ion transport</keyword>
<evidence type="ECO:0000256" key="9">
    <source>
        <dbReference type="ARBA" id="ARBA00023136"/>
    </source>
</evidence>
<evidence type="ECO:0000256" key="11">
    <source>
        <dbReference type="SAM" id="MobiDB-lite"/>
    </source>
</evidence>
<feature type="region of interest" description="Disordered" evidence="11">
    <location>
        <begin position="359"/>
        <end position="470"/>
    </location>
</feature>
<feature type="compositionally biased region" description="Polar residues" evidence="11">
    <location>
        <begin position="376"/>
        <end position="391"/>
    </location>
</feature>
<organism evidence="13 14">
    <name type="scientific">Hyalella azteca</name>
    <name type="common">Amphipod</name>
    <dbReference type="NCBI Taxonomy" id="294128"/>
    <lineage>
        <taxon>Eukaryota</taxon>
        <taxon>Metazoa</taxon>
        <taxon>Ecdysozoa</taxon>
        <taxon>Arthropoda</taxon>
        <taxon>Crustacea</taxon>
        <taxon>Multicrustacea</taxon>
        <taxon>Malacostraca</taxon>
        <taxon>Eumalacostraca</taxon>
        <taxon>Peracarida</taxon>
        <taxon>Amphipoda</taxon>
        <taxon>Senticaudata</taxon>
        <taxon>Talitrida</taxon>
        <taxon>Talitroidea</taxon>
        <taxon>Hyalellidae</taxon>
        <taxon>Hyalella</taxon>
    </lineage>
</organism>
<feature type="transmembrane region" description="Helical" evidence="12">
    <location>
        <begin position="920"/>
        <end position="939"/>
    </location>
</feature>
<feature type="compositionally biased region" description="Basic and acidic residues" evidence="11">
    <location>
        <begin position="527"/>
        <end position="541"/>
    </location>
</feature>
<evidence type="ECO:0000256" key="1">
    <source>
        <dbReference type="ARBA" id="ARBA00004651"/>
    </source>
</evidence>
<comment type="similarity">
    <text evidence="2">Belongs to the otopetrin family.</text>
</comment>
<dbReference type="InterPro" id="IPR004878">
    <property type="entry name" value="Otopetrin"/>
</dbReference>
<dbReference type="PANTHER" id="PTHR21522:SF32">
    <property type="entry name" value="OTOPETRIN-2"/>
    <property type="match status" value="1"/>
</dbReference>
<evidence type="ECO:0000256" key="4">
    <source>
        <dbReference type="ARBA" id="ARBA00022475"/>
    </source>
</evidence>
<name>A0A8B7NZQ2_HYAAZ</name>
<keyword evidence="5 12" id="KW-0812">Transmembrane</keyword>
<evidence type="ECO:0000256" key="5">
    <source>
        <dbReference type="ARBA" id="ARBA00022692"/>
    </source>
</evidence>
<feature type="region of interest" description="Disordered" evidence="11">
    <location>
        <begin position="560"/>
        <end position="685"/>
    </location>
</feature>
<feature type="compositionally biased region" description="Basic and acidic residues" evidence="11">
    <location>
        <begin position="570"/>
        <end position="586"/>
    </location>
</feature>
<feature type="transmembrane region" description="Helical" evidence="12">
    <location>
        <begin position="1229"/>
        <end position="1248"/>
    </location>
</feature>
<feature type="region of interest" description="Disordered" evidence="11">
    <location>
        <begin position="269"/>
        <end position="289"/>
    </location>
</feature>
<evidence type="ECO:0000256" key="6">
    <source>
        <dbReference type="ARBA" id="ARBA00022781"/>
    </source>
</evidence>
<keyword evidence="7 12" id="KW-1133">Transmembrane helix</keyword>
<feature type="compositionally biased region" description="Basic and acidic residues" evidence="11">
    <location>
        <begin position="736"/>
        <end position="748"/>
    </location>
</feature>
<evidence type="ECO:0000256" key="12">
    <source>
        <dbReference type="SAM" id="Phobius"/>
    </source>
</evidence>
<evidence type="ECO:0000256" key="2">
    <source>
        <dbReference type="ARBA" id="ARBA00006513"/>
    </source>
</evidence>
<feature type="transmembrane region" description="Helical" evidence="12">
    <location>
        <begin position="1085"/>
        <end position="1104"/>
    </location>
</feature>
<feature type="transmembrane region" description="Helical" evidence="12">
    <location>
        <begin position="1268"/>
        <end position="1289"/>
    </location>
</feature>
<evidence type="ECO:0000256" key="10">
    <source>
        <dbReference type="ARBA" id="ARBA00023303"/>
    </source>
</evidence>
<evidence type="ECO:0000256" key="7">
    <source>
        <dbReference type="ARBA" id="ARBA00022989"/>
    </source>
</evidence>
<proteinExistence type="inferred from homology"/>
<dbReference type="GeneID" id="108675669"/>
<evidence type="ECO:0000256" key="8">
    <source>
        <dbReference type="ARBA" id="ARBA00023065"/>
    </source>
</evidence>
<dbReference type="Pfam" id="PF03189">
    <property type="entry name" value="Otopetrin"/>
    <property type="match status" value="2"/>
</dbReference>
<feature type="transmembrane region" description="Helical" evidence="12">
    <location>
        <begin position="1022"/>
        <end position="1041"/>
    </location>
</feature>
<feature type="compositionally biased region" description="Low complexity" evidence="11">
    <location>
        <begin position="454"/>
        <end position="467"/>
    </location>
</feature>
<feature type="transmembrane region" description="Helical" evidence="12">
    <location>
        <begin position="883"/>
        <end position="900"/>
    </location>
</feature>
<dbReference type="OrthoDB" id="6429739at2759"/>
<protein>
    <submittedName>
        <fullName evidence="14">Uncharacterized protein LOC108675669 isoform X2</fullName>
    </submittedName>
</protein>
<dbReference type="KEGG" id="hazt:108675669"/>
<comment type="subcellular location">
    <subcellularLocation>
        <location evidence="1">Cell membrane</location>
        <topology evidence="1">Multi-pass membrane protein</topology>
    </subcellularLocation>
</comment>